<evidence type="ECO:0008006" key="4">
    <source>
        <dbReference type="Google" id="ProtNLM"/>
    </source>
</evidence>
<sequence length="308" mass="35636">MSSIAPYVLVPFILPLFLRALQPWVKPMLDRIICHLGLPSSRPSRLDAKPQRDFKEQNDYLLTAREVEERFQFGQWQRQSYEVFLSVILSEDPVAFPCIYATKGFKAKQQRYVFLHSEDMHDKENIRLLAAALRTYLSNNSASRIGPNTSLVVLFPISGTPRSVKEYHDTYWECLKRLHQMDGTPWPSHIPVDMNTPLWRFCFAGEALFSLALTPAHEKRRTRYAPCFSIVFQPPFVFDILFATEQKRASALAKVRSLLGRYDQVPVSPELKNYGDVTGRECKQYFLMDDNDKMECPFTSLYEQGPAH</sequence>
<dbReference type="AlphaFoldDB" id="A0A0C9UN48"/>
<evidence type="ECO:0000313" key="2">
    <source>
        <dbReference type="EMBL" id="KIJ36289.1"/>
    </source>
</evidence>
<dbReference type="InterPro" id="IPR014988">
    <property type="entry name" value="Uncharacterised_YqcI/YcgG"/>
</dbReference>
<organism evidence="2 3">
    <name type="scientific">Sphaerobolus stellatus (strain SS14)</name>
    <dbReference type="NCBI Taxonomy" id="990650"/>
    <lineage>
        <taxon>Eukaryota</taxon>
        <taxon>Fungi</taxon>
        <taxon>Dikarya</taxon>
        <taxon>Basidiomycota</taxon>
        <taxon>Agaricomycotina</taxon>
        <taxon>Agaricomycetes</taxon>
        <taxon>Phallomycetidae</taxon>
        <taxon>Geastrales</taxon>
        <taxon>Sphaerobolaceae</taxon>
        <taxon>Sphaerobolus</taxon>
    </lineage>
</organism>
<keyword evidence="1" id="KW-0732">Signal</keyword>
<feature type="chain" id="PRO_5002214389" description="YqcI/YcgG family protein" evidence="1">
    <location>
        <begin position="21"/>
        <end position="308"/>
    </location>
</feature>
<dbReference type="PANTHER" id="PTHR40045">
    <property type="entry name" value="YCGG FAMILY PROTEIN"/>
    <property type="match status" value="1"/>
</dbReference>
<protein>
    <recommendedName>
        <fullName evidence="4">YqcI/YcgG family protein</fullName>
    </recommendedName>
</protein>
<accession>A0A0C9UN48</accession>
<proteinExistence type="predicted"/>
<dbReference type="Proteomes" id="UP000054279">
    <property type="component" value="Unassembled WGS sequence"/>
</dbReference>
<dbReference type="PANTHER" id="PTHR40045:SF1">
    <property type="entry name" value="YQCI_YCGG FAMILY PROTEIN"/>
    <property type="match status" value="1"/>
</dbReference>
<feature type="signal peptide" evidence="1">
    <location>
        <begin position="1"/>
        <end position="20"/>
    </location>
</feature>
<dbReference type="Pfam" id="PF08892">
    <property type="entry name" value="YqcI_YcgG"/>
    <property type="match status" value="1"/>
</dbReference>
<dbReference type="OrthoDB" id="3630793at2759"/>
<evidence type="ECO:0000313" key="3">
    <source>
        <dbReference type="Proteomes" id="UP000054279"/>
    </source>
</evidence>
<name>A0A0C9UN48_SPHS4</name>
<reference evidence="2 3" key="1">
    <citation type="submission" date="2014-06" db="EMBL/GenBank/DDBJ databases">
        <title>Evolutionary Origins and Diversification of the Mycorrhizal Mutualists.</title>
        <authorList>
            <consortium name="DOE Joint Genome Institute"/>
            <consortium name="Mycorrhizal Genomics Consortium"/>
            <person name="Kohler A."/>
            <person name="Kuo A."/>
            <person name="Nagy L.G."/>
            <person name="Floudas D."/>
            <person name="Copeland A."/>
            <person name="Barry K.W."/>
            <person name="Cichocki N."/>
            <person name="Veneault-Fourrey C."/>
            <person name="LaButti K."/>
            <person name="Lindquist E.A."/>
            <person name="Lipzen A."/>
            <person name="Lundell T."/>
            <person name="Morin E."/>
            <person name="Murat C."/>
            <person name="Riley R."/>
            <person name="Ohm R."/>
            <person name="Sun H."/>
            <person name="Tunlid A."/>
            <person name="Henrissat B."/>
            <person name="Grigoriev I.V."/>
            <person name="Hibbett D.S."/>
            <person name="Martin F."/>
        </authorList>
    </citation>
    <scope>NUCLEOTIDE SEQUENCE [LARGE SCALE GENOMIC DNA]</scope>
    <source>
        <strain evidence="2 3">SS14</strain>
    </source>
</reference>
<evidence type="ECO:0000256" key="1">
    <source>
        <dbReference type="SAM" id="SignalP"/>
    </source>
</evidence>
<dbReference type="HOGENOM" id="CLU_067506_0_0_1"/>
<gene>
    <name evidence="2" type="ORF">M422DRAFT_261436</name>
</gene>
<dbReference type="EMBL" id="KN837180">
    <property type="protein sequence ID" value="KIJ36289.1"/>
    <property type="molecule type" value="Genomic_DNA"/>
</dbReference>
<keyword evidence="3" id="KW-1185">Reference proteome</keyword>